<protein>
    <submittedName>
        <fullName evidence="2">Uncharacterized protein</fullName>
    </submittedName>
</protein>
<dbReference type="Proteomes" id="UP000280368">
    <property type="component" value="Unassembled WGS sequence"/>
</dbReference>
<gene>
    <name evidence="2" type="ORF">BC961_2971</name>
</gene>
<evidence type="ECO:0000313" key="2">
    <source>
        <dbReference type="EMBL" id="RMA72567.1"/>
    </source>
</evidence>
<dbReference type="AlphaFoldDB" id="A0A3L9ZKD9"/>
<comment type="caution">
    <text evidence="2">The sequence shown here is derived from an EMBL/GenBank/DDBJ whole genome shotgun (WGS) entry which is preliminary data.</text>
</comment>
<evidence type="ECO:0000256" key="1">
    <source>
        <dbReference type="SAM" id="SignalP"/>
    </source>
</evidence>
<dbReference type="OrthoDB" id="9960298at2"/>
<feature type="signal peptide" evidence="1">
    <location>
        <begin position="1"/>
        <end position="18"/>
    </location>
</feature>
<keyword evidence="3" id="KW-1185">Reference proteome</keyword>
<keyword evidence="1" id="KW-0732">Signal</keyword>
<sequence length="212" mass="24281">MKNLLLIFWLVFSTGLKAQNSYFTIGSSEDKVLQVQGQPSSIMRTGNYSTFMYGSSSVSFTNKIVDGYSNRGNLKIRVGSNASNTSVANKKTAKKTTKPAKKINNEVKWIYFTFLSSSTRYDFSDNISGMPRIKENEYSKLYSISSYTYEMQKNLEFCLTKNYKEFYGNSVTLIPHIYDDRDLALMMWNNEKGGMARVSSCYYLMQYGVTEH</sequence>
<accession>A0A3L9ZKD9</accession>
<proteinExistence type="predicted"/>
<name>A0A3L9ZKD9_9FLAO</name>
<dbReference type="RefSeq" id="WP_121926523.1">
    <property type="nucleotide sequence ID" value="NZ_CBCSGA010000011.1"/>
</dbReference>
<feature type="chain" id="PRO_5018318814" evidence="1">
    <location>
        <begin position="19"/>
        <end position="212"/>
    </location>
</feature>
<evidence type="ECO:0000313" key="3">
    <source>
        <dbReference type="Proteomes" id="UP000280368"/>
    </source>
</evidence>
<organism evidence="2 3">
    <name type="scientific">Flavobacterium weaverense</name>
    <dbReference type="NCBI Taxonomy" id="271156"/>
    <lineage>
        <taxon>Bacteria</taxon>
        <taxon>Pseudomonadati</taxon>
        <taxon>Bacteroidota</taxon>
        <taxon>Flavobacteriia</taxon>
        <taxon>Flavobacteriales</taxon>
        <taxon>Flavobacteriaceae</taxon>
        <taxon>Flavobacterium</taxon>
    </lineage>
</organism>
<reference evidence="2 3" key="1">
    <citation type="submission" date="2018-10" db="EMBL/GenBank/DDBJ databases">
        <title>Genomic Encyclopedia of Archaeal and Bacterial Type Strains, Phase II (KMG-II): from individual species to whole genera.</title>
        <authorList>
            <person name="Goeker M."/>
        </authorList>
    </citation>
    <scope>NUCLEOTIDE SEQUENCE [LARGE SCALE GENOMIC DNA]</scope>
    <source>
        <strain evidence="2 3">DSM 19727</strain>
    </source>
</reference>
<dbReference type="EMBL" id="REFH01000013">
    <property type="protein sequence ID" value="RMA72567.1"/>
    <property type="molecule type" value="Genomic_DNA"/>
</dbReference>